<evidence type="ECO:0000313" key="7">
    <source>
        <dbReference type="Proteomes" id="UP000799429"/>
    </source>
</evidence>
<name>A0A9P4SEB8_9PEZI</name>
<dbReference type="InterPro" id="IPR008758">
    <property type="entry name" value="Peptidase_S28"/>
</dbReference>
<keyword evidence="4" id="KW-0378">Hydrolase</keyword>
<dbReference type="GO" id="GO:0006508">
    <property type="term" value="P:proteolysis"/>
    <property type="evidence" value="ECO:0007669"/>
    <property type="project" value="UniProtKB-KW"/>
</dbReference>
<dbReference type="EMBL" id="MU006092">
    <property type="protein sequence ID" value="KAF2840992.1"/>
    <property type="molecule type" value="Genomic_DNA"/>
</dbReference>
<evidence type="ECO:0000256" key="5">
    <source>
        <dbReference type="ARBA" id="ARBA00023180"/>
    </source>
</evidence>
<dbReference type="PANTHER" id="PTHR11010">
    <property type="entry name" value="PROTEASE S28 PRO-X CARBOXYPEPTIDASE-RELATED"/>
    <property type="match status" value="1"/>
</dbReference>
<keyword evidence="2" id="KW-0645">Protease</keyword>
<organism evidence="6 7">
    <name type="scientific">Patellaria atrata CBS 101060</name>
    <dbReference type="NCBI Taxonomy" id="1346257"/>
    <lineage>
        <taxon>Eukaryota</taxon>
        <taxon>Fungi</taxon>
        <taxon>Dikarya</taxon>
        <taxon>Ascomycota</taxon>
        <taxon>Pezizomycotina</taxon>
        <taxon>Dothideomycetes</taxon>
        <taxon>Dothideomycetes incertae sedis</taxon>
        <taxon>Patellariales</taxon>
        <taxon>Patellariaceae</taxon>
        <taxon>Patellaria</taxon>
    </lineage>
</organism>
<keyword evidence="3" id="KW-0732">Signal</keyword>
<evidence type="ECO:0000256" key="3">
    <source>
        <dbReference type="ARBA" id="ARBA00022729"/>
    </source>
</evidence>
<dbReference type="SUPFAM" id="SSF53474">
    <property type="entry name" value="alpha/beta-Hydrolases"/>
    <property type="match status" value="1"/>
</dbReference>
<evidence type="ECO:0008006" key="8">
    <source>
        <dbReference type="Google" id="ProtNLM"/>
    </source>
</evidence>
<reference evidence="6" key="1">
    <citation type="journal article" date="2020" name="Stud. Mycol.">
        <title>101 Dothideomycetes genomes: a test case for predicting lifestyles and emergence of pathogens.</title>
        <authorList>
            <person name="Haridas S."/>
            <person name="Albert R."/>
            <person name="Binder M."/>
            <person name="Bloem J."/>
            <person name="Labutti K."/>
            <person name="Salamov A."/>
            <person name="Andreopoulos B."/>
            <person name="Baker S."/>
            <person name="Barry K."/>
            <person name="Bills G."/>
            <person name="Bluhm B."/>
            <person name="Cannon C."/>
            <person name="Castanera R."/>
            <person name="Culley D."/>
            <person name="Daum C."/>
            <person name="Ezra D."/>
            <person name="Gonzalez J."/>
            <person name="Henrissat B."/>
            <person name="Kuo A."/>
            <person name="Liang C."/>
            <person name="Lipzen A."/>
            <person name="Lutzoni F."/>
            <person name="Magnuson J."/>
            <person name="Mondo S."/>
            <person name="Nolan M."/>
            <person name="Ohm R."/>
            <person name="Pangilinan J."/>
            <person name="Park H.-J."/>
            <person name="Ramirez L."/>
            <person name="Alfaro M."/>
            <person name="Sun H."/>
            <person name="Tritt A."/>
            <person name="Yoshinaga Y."/>
            <person name="Zwiers L.-H."/>
            <person name="Turgeon B."/>
            <person name="Goodwin S."/>
            <person name="Spatafora J."/>
            <person name="Crous P."/>
            <person name="Grigoriev I."/>
        </authorList>
    </citation>
    <scope>NUCLEOTIDE SEQUENCE</scope>
    <source>
        <strain evidence="6">CBS 101060</strain>
    </source>
</reference>
<dbReference type="Gene3D" id="3.40.50.1820">
    <property type="entry name" value="alpha/beta hydrolase"/>
    <property type="match status" value="2"/>
</dbReference>
<dbReference type="PANTHER" id="PTHR11010:SF109">
    <property type="entry name" value="PEPTIDASE, FAMILY S28, PUTATIVE (AFU_ORTHOLOGUE AFUA_4G03790)-RELATED"/>
    <property type="match status" value="1"/>
</dbReference>
<keyword evidence="7" id="KW-1185">Reference proteome</keyword>
<dbReference type="GO" id="GO:0008239">
    <property type="term" value="F:dipeptidyl-peptidase activity"/>
    <property type="evidence" value="ECO:0007669"/>
    <property type="project" value="TreeGrafter"/>
</dbReference>
<gene>
    <name evidence="6" type="ORF">M501DRAFT_930408</name>
</gene>
<comment type="similarity">
    <text evidence="1">Belongs to the peptidase S28 family.</text>
</comment>
<evidence type="ECO:0000313" key="6">
    <source>
        <dbReference type="EMBL" id="KAF2840992.1"/>
    </source>
</evidence>
<accession>A0A9P4SEB8</accession>
<proteinExistence type="inferred from homology"/>
<protein>
    <recommendedName>
        <fullName evidence="8">Peptidase S28</fullName>
    </recommendedName>
</protein>
<dbReference type="AlphaFoldDB" id="A0A9P4SEB8"/>
<dbReference type="Proteomes" id="UP000799429">
    <property type="component" value="Unassembled WGS sequence"/>
</dbReference>
<dbReference type="Pfam" id="PF05577">
    <property type="entry name" value="Peptidase_S28"/>
    <property type="match status" value="1"/>
</dbReference>
<dbReference type="FunFam" id="3.40.50.1820:FF:000636">
    <property type="entry name" value="Serine peptidase, family S28, putative"/>
    <property type="match status" value="1"/>
</dbReference>
<evidence type="ECO:0000256" key="2">
    <source>
        <dbReference type="ARBA" id="ARBA00022670"/>
    </source>
</evidence>
<dbReference type="OrthoDB" id="1735038at2759"/>
<evidence type="ECO:0000256" key="4">
    <source>
        <dbReference type="ARBA" id="ARBA00022801"/>
    </source>
</evidence>
<comment type="caution">
    <text evidence="6">The sequence shown here is derived from an EMBL/GenBank/DDBJ whole genome shotgun (WGS) entry which is preliminary data.</text>
</comment>
<sequence length="557" mass="62619">MVGTRKYADLADLGLGPDGKPMLDSDAPEVDRAAFGFRTRQTTSPPDSTENIVQEFVTIPLDHFGNGAGTFENRFWVAESGYKPGGPVFIYDVGEANAENSALTRLKNGTSFFKQIVDQFGGIGIVWEHRFYGISTPEPINLQTQPKAFKYHNTMQALADVPYFARNFSRPNINADLTPGSTPWIFIGGSYPGMRAAFMRKFYPETIFASYASSAPVQASTDMSFYFEPVYRGLNHYGWGNCTSDIKAAIKYIDRAMLSPRKAAAIKRQFLGRGAENNSNAVFADALSTIFWYWQSYGVEYLLRDFCDHIATDPKTGKTSPAQGWAPSKGPEFVLQQWATWRDFATNVNDFLETNCEGQTRPDVNPALLPDCDLNRQFTDPASIAWTWQYCTEWGFLQSANLGPNQIVSSWNSLQHQKDICHRQFPTGRRSGLLPEWPRTAETNRKFGGWDIRPSNTYWSGGEFDPWRTLSPLSSEPFAPRVQEIQSIPACGATTSRNKIFGYNIANAQHCYDFRTTFAPGAVSRKYFTDALSQWLECFDGGDLGEYDRVRKTMRSS</sequence>
<evidence type="ECO:0000256" key="1">
    <source>
        <dbReference type="ARBA" id="ARBA00011079"/>
    </source>
</evidence>
<dbReference type="InterPro" id="IPR029058">
    <property type="entry name" value="AB_hydrolase_fold"/>
</dbReference>
<keyword evidence="5" id="KW-0325">Glycoprotein</keyword>
<dbReference type="GO" id="GO:0070008">
    <property type="term" value="F:serine-type exopeptidase activity"/>
    <property type="evidence" value="ECO:0007669"/>
    <property type="project" value="InterPro"/>
</dbReference>